<dbReference type="AlphaFoldDB" id="A0A2I3GM55"/>
<dbReference type="EMBL" id="ADFV01178357">
    <property type="status" value="NOT_ANNOTATED_CDS"/>
    <property type="molecule type" value="Genomic_DNA"/>
</dbReference>
<reference evidence="1 2" key="1">
    <citation type="submission" date="2012-10" db="EMBL/GenBank/DDBJ databases">
        <authorList>
            <consortium name="Gibbon Genome Sequencing Consortium"/>
        </authorList>
    </citation>
    <scope>NUCLEOTIDE SEQUENCE [LARGE SCALE GENOMIC DNA]</scope>
</reference>
<accession>A0A2I3GM55</accession>
<dbReference type="OMA" id="ISLQCLW"/>
<sequence length="55" mass="6399">MLEGLLVRTFHHLVSPFVGKQVVKIGSNSKNLQSLWLQDSQVGRVLWWWWLPGIL</sequence>
<proteinExistence type="predicted"/>
<dbReference type="Proteomes" id="UP000001073">
    <property type="component" value="Chromosome 7b"/>
</dbReference>
<dbReference type="STRING" id="61853.ENSNLEP00000032408"/>
<evidence type="ECO:0000313" key="1">
    <source>
        <dbReference type="Ensembl" id="ENSNLEP00000032408.1"/>
    </source>
</evidence>
<dbReference type="InParanoid" id="A0A2I3GM55"/>
<protein>
    <submittedName>
        <fullName evidence="1">Uncharacterized protein</fullName>
    </submittedName>
</protein>
<name>A0A2I3GM55_NOMLE</name>
<reference evidence="1" key="2">
    <citation type="submission" date="2025-08" db="UniProtKB">
        <authorList>
            <consortium name="Ensembl"/>
        </authorList>
    </citation>
    <scope>IDENTIFICATION</scope>
</reference>
<evidence type="ECO:0000313" key="2">
    <source>
        <dbReference type="Proteomes" id="UP000001073"/>
    </source>
</evidence>
<keyword evidence="2" id="KW-1185">Reference proteome</keyword>
<dbReference type="Ensembl" id="ENSNLET00000048673.1">
    <property type="protein sequence ID" value="ENSNLEP00000032408.1"/>
    <property type="gene ID" value="ENSNLEG00000033639.1"/>
</dbReference>
<dbReference type="GeneTree" id="ENSGT00950000184824"/>
<reference evidence="1" key="3">
    <citation type="submission" date="2025-09" db="UniProtKB">
        <authorList>
            <consortium name="Ensembl"/>
        </authorList>
    </citation>
    <scope>IDENTIFICATION</scope>
</reference>
<organism evidence="1 2">
    <name type="scientific">Nomascus leucogenys</name>
    <name type="common">Northern white-cheeked gibbon</name>
    <name type="synonym">Hylobates leucogenys</name>
    <dbReference type="NCBI Taxonomy" id="61853"/>
    <lineage>
        <taxon>Eukaryota</taxon>
        <taxon>Metazoa</taxon>
        <taxon>Chordata</taxon>
        <taxon>Craniata</taxon>
        <taxon>Vertebrata</taxon>
        <taxon>Euteleostomi</taxon>
        <taxon>Mammalia</taxon>
        <taxon>Eutheria</taxon>
        <taxon>Euarchontoglires</taxon>
        <taxon>Primates</taxon>
        <taxon>Haplorrhini</taxon>
        <taxon>Catarrhini</taxon>
        <taxon>Hylobatidae</taxon>
        <taxon>Nomascus</taxon>
    </lineage>
</organism>